<dbReference type="GeneID" id="24141967"/>
<protein>
    <recommendedName>
        <fullName evidence="4">Secreted protein</fullName>
    </recommendedName>
</protein>
<sequence length="115" mass="12966">MGARQPAPGLQGRHLHALALELAAALVLCDRCLLLHHGAFGARLLRNLRRVRRVFGRARHELPSVLNNRLWHRVPDASVRQLCHHRRGVRVHAHATRDGRSPLLQALDPAIAHRL</sequence>
<evidence type="ECO:0000313" key="3">
    <source>
        <dbReference type="Proteomes" id="UP000030745"/>
    </source>
</evidence>
<keyword evidence="1" id="KW-0732">Signal</keyword>
<dbReference type="KEGG" id="spar:SPRG_21052"/>
<organism evidence="2 3">
    <name type="scientific">Saprolegnia parasitica (strain CBS 223.65)</name>
    <dbReference type="NCBI Taxonomy" id="695850"/>
    <lineage>
        <taxon>Eukaryota</taxon>
        <taxon>Sar</taxon>
        <taxon>Stramenopiles</taxon>
        <taxon>Oomycota</taxon>
        <taxon>Saprolegniomycetes</taxon>
        <taxon>Saprolegniales</taxon>
        <taxon>Saprolegniaceae</taxon>
        <taxon>Saprolegnia</taxon>
    </lineage>
</organism>
<gene>
    <name evidence="2" type="ORF">SPRG_21052</name>
</gene>
<keyword evidence="3" id="KW-1185">Reference proteome</keyword>
<proteinExistence type="predicted"/>
<dbReference type="RefSeq" id="XP_012206393.1">
    <property type="nucleotide sequence ID" value="XM_012351003.1"/>
</dbReference>
<reference evidence="2 3" key="1">
    <citation type="journal article" date="2013" name="PLoS Genet.">
        <title>Distinctive expansion of potential virulence genes in the genome of the oomycete fish pathogen Saprolegnia parasitica.</title>
        <authorList>
            <person name="Jiang R.H."/>
            <person name="de Bruijn I."/>
            <person name="Haas B.J."/>
            <person name="Belmonte R."/>
            <person name="Lobach L."/>
            <person name="Christie J."/>
            <person name="van den Ackerveken G."/>
            <person name="Bottin A."/>
            <person name="Bulone V."/>
            <person name="Diaz-Moreno S.M."/>
            <person name="Dumas B."/>
            <person name="Fan L."/>
            <person name="Gaulin E."/>
            <person name="Govers F."/>
            <person name="Grenville-Briggs L.J."/>
            <person name="Horner N.R."/>
            <person name="Levin J.Z."/>
            <person name="Mammella M."/>
            <person name="Meijer H.J."/>
            <person name="Morris P."/>
            <person name="Nusbaum C."/>
            <person name="Oome S."/>
            <person name="Phillips A.J."/>
            <person name="van Rooyen D."/>
            <person name="Rzeszutek E."/>
            <person name="Saraiva M."/>
            <person name="Secombes C.J."/>
            <person name="Seidl M.F."/>
            <person name="Snel B."/>
            <person name="Stassen J.H."/>
            <person name="Sykes S."/>
            <person name="Tripathy S."/>
            <person name="van den Berg H."/>
            <person name="Vega-Arreguin J.C."/>
            <person name="Wawra S."/>
            <person name="Young S.K."/>
            <person name="Zeng Q."/>
            <person name="Dieguez-Uribeondo J."/>
            <person name="Russ C."/>
            <person name="Tyler B.M."/>
            <person name="van West P."/>
        </authorList>
    </citation>
    <scope>NUCLEOTIDE SEQUENCE [LARGE SCALE GENOMIC DNA]</scope>
    <source>
        <strain evidence="2 3">CBS 223.65</strain>
    </source>
</reference>
<evidence type="ECO:0000256" key="1">
    <source>
        <dbReference type="SAM" id="SignalP"/>
    </source>
</evidence>
<dbReference type="VEuPathDB" id="FungiDB:SPRG_21052"/>
<evidence type="ECO:0000313" key="2">
    <source>
        <dbReference type="EMBL" id="KDO22903.1"/>
    </source>
</evidence>
<dbReference type="AlphaFoldDB" id="A0A067BX97"/>
<dbReference type="EMBL" id="KK583260">
    <property type="protein sequence ID" value="KDO22903.1"/>
    <property type="molecule type" value="Genomic_DNA"/>
</dbReference>
<name>A0A067BX97_SAPPC</name>
<dbReference type="Proteomes" id="UP000030745">
    <property type="component" value="Unassembled WGS sequence"/>
</dbReference>
<feature type="chain" id="PRO_5001633864" description="Secreted protein" evidence="1">
    <location>
        <begin position="30"/>
        <end position="115"/>
    </location>
</feature>
<evidence type="ECO:0008006" key="4">
    <source>
        <dbReference type="Google" id="ProtNLM"/>
    </source>
</evidence>
<accession>A0A067BX97</accession>
<feature type="signal peptide" evidence="1">
    <location>
        <begin position="1"/>
        <end position="29"/>
    </location>
</feature>